<feature type="transmembrane region" description="Helical" evidence="1">
    <location>
        <begin position="21"/>
        <end position="40"/>
    </location>
</feature>
<proteinExistence type="predicted"/>
<dbReference type="AlphaFoldDB" id="A0A2A6M3H4"/>
<keyword evidence="1" id="KW-0812">Transmembrane</keyword>
<evidence type="ECO:0000313" key="2">
    <source>
        <dbReference type="EMBL" id="PDT49205.1"/>
    </source>
</evidence>
<reference evidence="2 3" key="1">
    <citation type="submission" date="2017-09" db="EMBL/GenBank/DDBJ databases">
        <title>Comparative genomics of rhizobia isolated from Phaseolus vulgaris in China.</title>
        <authorList>
            <person name="Tong W."/>
        </authorList>
    </citation>
    <scope>NUCLEOTIDE SEQUENCE [LARGE SCALE GENOMIC DNA]</scope>
    <source>
        <strain evidence="2 3">PCH1</strain>
    </source>
</reference>
<dbReference type="Proteomes" id="UP000220353">
    <property type="component" value="Unassembled WGS sequence"/>
</dbReference>
<keyword evidence="1" id="KW-0472">Membrane</keyword>
<sequence length="44" mass="5057">MCLIRTELHTRGNTPMSKADLWIILWVISSLAFGVCIALLTRRR</sequence>
<comment type="caution">
    <text evidence="2">The sequence shown here is derived from an EMBL/GenBank/DDBJ whole genome shotgun (WGS) entry which is preliminary data.</text>
</comment>
<evidence type="ECO:0000256" key="1">
    <source>
        <dbReference type="SAM" id="Phobius"/>
    </source>
</evidence>
<name>A0A2A6M3H4_RHIFR</name>
<evidence type="ECO:0000313" key="3">
    <source>
        <dbReference type="Proteomes" id="UP000220353"/>
    </source>
</evidence>
<protein>
    <submittedName>
        <fullName evidence="2">Uncharacterized protein</fullName>
    </submittedName>
</protein>
<gene>
    <name evidence="2" type="ORF">CO661_04820</name>
</gene>
<dbReference type="EMBL" id="NWTC01000003">
    <property type="protein sequence ID" value="PDT49205.1"/>
    <property type="molecule type" value="Genomic_DNA"/>
</dbReference>
<keyword evidence="1" id="KW-1133">Transmembrane helix</keyword>
<organism evidence="2 3">
    <name type="scientific">Rhizobium fredii</name>
    <name type="common">Sinorhizobium fredii</name>
    <dbReference type="NCBI Taxonomy" id="380"/>
    <lineage>
        <taxon>Bacteria</taxon>
        <taxon>Pseudomonadati</taxon>
        <taxon>Pseudomonadota</taxon>
        <taxon>Alphaproteobacteria</taxon>
        <taxon>Hyphomicrobiales</taxon>
        <taxon>Rhizobiaceae</taxon>
        <taxon>Sinorhizobium/Ensifer group</taxon>
        <taxon>Sinorhizobium</taxon>
    </lineage>
</organism>
<accession>A0A2A6M3H4</accession>